<dbReference type="PANTHER" id="PTHR11502">
    <property type="entry name" value="40S RIBOSOMAL PROTEIN S6"/>
    <property type="match status" value="1"/>
</dbReference>
<evidence type="ECO:0000256" key="3">
    <source>
        <dbReference type="ARBA" id="ARBA00023274"/>
    </source>
</evidence>
<evidence type="ECO:0000313" key="5">
    <source>
        <dbReference type="Proteomes" id="UP000824890"/>
    </source>
</evidence>
<dbReference type="Proteomes" id="UP000824890">
    <property type="component" value="Unassembled WGS sequence"/>
</dbReference>
<reference evidence="4 5" key="1">
    <citation type="submission" date="2021-05" db="EMBL/GenBank/DDBJ databases">
        <title>Genome Assembly of Synthetic Allotetraploid Brassica napus Reveals Homoeologous Exchanges between Subgenomes.</title>
        <authorList>
            <person name="Davis J.T."/>
        </authorList>
    </citation>
    <scope>NUCLEOTIDE SEQUENCE [LARGE SCALE GENOMIC DNA]</scope>
    <source>
        <strain evidence="5">cv. Da-Ae</strain>
        <tissue evidence="4">Seedling</tissue>
    </source>
</reference>
<evidence type="ECO:0000313" key="4">
    <source>
        <dbReference type="EMBL" id="KAH0862898.1"/>
    </source>
</evidence>
<organism evidence="4 5">
    <name type="scientific">Brassica napus</name>
    <name type="common">Rape</name>
    <dbReference type="NCBI Taxonomy" id="3708"/>
    <lineage>
        <taxon>Eukaryota</taxon>
        <taxon>Viridiplantae</taxon>
        <taxon>Streptophyta</taxon>
        <taxon>Embryophyta</taxon>
        <taxon>Tracheophyta</taxon>
        <taxon>Spermatophyta</taxon>
        <taxon>Magnoliopsida</taxon>
        <taxon>eudicotyledons</taxon>
        <taxon>Gunneridae</taxon>
        <taxon>Pentapetalae</taxon>
        <taxon>rosids</taxon>
        <taxon>malvids</taxon>
        <taxon>Brassicales</taxon>
        <taxon>Brassicaceae</taxon>
        <taxon>Brassiceae</taxon>
        <taxon>Brassica</taxon>
    </lineage>
</organism>
<accession>A0ABQ7Y3Z3</accession>
<sequence length="26" mass="2839">MGGCDKQGFPMKQGVLTPGRVRLLLH</sequence>
<keyword evidence="2" id="KW-0689">Ribosomal protein</keyword>
<protein>
    <submittedName>
        <fullName evidence="4">Uncharacterized protein</fullName>
    </submittedName>
</protein>
<evidence type="ECO:0000256" key="1">
    <source>
        <dbReference type="ARBA" id="ARBA00009312"/>
    </source>
</evidence>
<comment type="caution">
    <text evidence="4">The sequence shown here is derived from an EMBL/GenBank/DDBJ whole genome shotgun (WGS) entry which is preliminary data.</text>
</comment>
<comment type="similarity">
    <text evidence="1">Belongs to the eukaryotic ribosomal protein eS6 family.</text>
</comment>
<name>A0ABQ7Y3Z3_BRANA</name>
<dbReference type="EMBL" id="JAGKQM010000018">
    <property type="protein sequence ID" value="KAH0862898.1"/>
    <property type="molecule type" value="Genomic_DNA"/>
</dbReference>
<dbReference type="InterPro" id="IPR001377">
    <property type="entry name" value="Ribosomal_eS6"/>
</dbReference>
<proteinExistence type="inferred from homology"/>
<keyword evidence="5" id="KW-1185">Reference proteome</keyword>
<evidence type="ECO:0000256" key="2">
    <source>
        <dbReference type="ARBA" id="ARBA00022980"/>
    </source>
</evidence>
<dbReference type="Pfam" id="PF01092">
    <property type="entry name" value="Ribosomal_S6e"/>
    <property type="match status" value="1"/>
</dbReference>
<keyword evidence="3" id="KW-0687">Ribonucleoprotein</keyword>
<gene>
    <name evidence="4" type="ORF">HID58_080109</name>
</gene>